<dbReference type="SMART" id="SM00268">
    <property type="entry name" value="ACTIN"/>
    <property type="match status" value="1"/>
</dbReference>
<keyword evidence="3" id="KW-1185">Reference proteome</keyword>
<accession>L8GWG1</accession>
<gene>
    <name evidence="2" type="ORF">ACA1_059990</name>
</gene>
<dbReference type="STRING" id="1257118.L8GWG1"/>
<dbReference type="SUPFAM" id="SSF53067">
    <property type="entry name" value="Actin-like ATPase domain"/>
    <property type="match status" value="2"/>
</dbReference>
<evidence type="ECO:0000313" key="2">
    <source>
        <dbReference type="EMBL" id="ELR17272.1"/>
    </source>
</evidence>
<dbReference type="RefSeq" id="XP_004339285.1">
    <property type="nucleotide sequence ID" value="XM_004339237.1"/>
</dbReference>
<dbReference type="VEuPathDB" id="AmoebaDB:ACA1_059990"/>
<dbReference type="Proteomes" id="UP000011083">
    <property type="component" value="Unassembled WGS sequence"/>
</dbReference>
<dbReference type="FunFam" id="3.90.640.10:FF:000007">
    <property type="entry name" value="Actin like 7B"/>
    <property type="match status" value="1"/>
</dbReference>
<reference evidence="2 3" key="1">
    <citation type="journal article" date="2013" name="Genome Biol.">
        <title>Genome of Acanthamoeba castellanii highlights extensive lateral gene transfer and early evolution of tyrosine kinase signaling.</title>
        <authorList>
            <person name="Clarke M."/>
            <person name="Lohan A.J."/>
            <person name="Liu B."/>
            <person name="Lagkouvardos I."/>
            <person name="Roy S."/>
            <person name="Zafar N."/>
            <person name="Bertelli C."/>
            <person name="Schilde C."/>
            <person name="Kianianmomeni A."/>
            <person name="Burglin T.R."/>
            <person name="Frech C."/>
            <person name="Turcotte B."/>
            <person name="Kopec K.O."/>
            <person name="Synnott J.M."/>
            <person name="Choo C."/>
            <person name="Paponov I."/>
            <person name="Finkler A."/>
            <person name="Soon Heng Tan C."/>
            <person name="Hutchins A.P."/>
            <person name="Weinmeier T."/>
            <person name="Rattei T."/>
            <person name="Chu J.S."/>
            <person name="Gimenez G."/>
            <person name="Irimia M."/>
            <person name="Rigden D.J."/>
            <person name="Fitzpatrick D.A."/>
            <person name="Lorenzo-Morales J."/>
            <person name="Bateman A."/>
            <person name="Chiu C.H."/>
            <person name="Tang P."/>
            <person name="Hegemann P."/>
            <person name="Fromm H."/>
            <person name="Raoult D."/>
            <person name="Greub G."/>
            <person name="Miranda-Saavedra D."/>
            <person name="Chen N."/>
            <person name="Nash P."/>
            <person name="Ginger M.L."/>
            <person name="Horn M."/>
            <person name="Schaap P."/>
            <person name="Caler L."/>
            <person name="Loftus B."/>
        </authorList>
    </citation>
    <scope>NUCLEOTIDE SEQUENCE [LARGE SCALE GENOMIC DNA]</scope>
    <source>
        <strain evidence="2 3">Neff</strain>
    </source>
</reference>
<dbReference type="OrthoDB" id="5132116at2759"/>
<sequence>MGWDDVEKILHHAFYNELRVAPEETLLVMPLPPQSSAEVRKKYCQIMFETFNVPAAYFGHAAMLSVLYSGVRSVTGLSVMSGRRCTYITPVYCGHALDYLTQKLPIGGQQVTDALTKMLTQSGLSFTTTAELQIVGHIKESCCSVALDYDNAQVAEKDYELPDGQVIKVGQEQVSAPEIVFQPQLHDEALDPAEALHHKIVSVVESCLPFMRTALYSNIVLSGGNTLFAGFPERLEKELKALLPDQYQQCVKVKAQPERRHHSVNSDQDTPIREWLGASLLGSMSWFPHVAISKEEYDECGPVIVERKCF</sequence>
<dbReference type="AlphaFoldDB" id="L8GWG1"/>
<dbReference type="PRINTS" id="PR00190">
    <property type="entry name" value="ACTIN"/>
</dbReference>
<dbReference type="Pfam" id="PF00022">
    <property type="entry name" value="Actin"/>
    <property type="match status" value="1"/>
</dbReference>
<dbReference type="SMR" id="L8GWG1"/>
<proteinExistence type="inferred from homology"/>
<evidence type="ECO:0000256" key="1">
    <source>
        <dbReference type="RuleBase" id="RU000487"/>
    </source>
</evidence>
<organism evidence="2 3">
    <name type="scientific">Acanthamoeba castellanii (strain ATCC 30010 / Neff)</name>
    <dbReference type="NCBI Taxonomy" id="1257118"/>
    <lineage>
        <taxon>Eukaryota</taxon>
        <taxon>Amoebozoa</taxon>
        <taxon>Discosea</taxon>
        <taxon>Longamoebia</taxon>
        <taxon>Centramoebida</taxon>
        <taxon>Acanthamoebidae</taxon>
        <taxon>Acanthamoeba</taxon>
    </lineage>
</organism>
<dbReference type="KEGG" id="acan:ACA1_059990"/>
<dbReference type="Gene3D" id="3.30.420.40">
    <property type="match status" value="2"/>
</dbReference>
<dbReference type="InterPro" id="IPR043129">
    <property type="entry name" value="ATPase_NBD"/>
</dbReference>
<dbReference type="EMBL" id="KB007974">
    <property type="protein sequence ID" value="ELR17272.1"/>
    <property type="molecule type" value="Genomic_DNA"/>
</dbReference>
<dbReference type="PANTHER" id="PTHR11937">
    <property type="entry name" value="ACTIN"/>
    <property type="match status" value="1"/>
</dbReference>
<comment type="similarity">
    <text evidence="1">Belongs to the actin family.</text>
</comment>
<evidence type="ECO:0000313" key="3">
    <source>
        <dbReference type="Proteomes" id="UP000011083"/>
    </source>
</evidence>
<name>L8GWG1_ACACF</name>
<protein>
    <submittedName>
        <fullName evidence="2">Actine, putative</fullName>
    </submittedName>
</protein>
<dbReference type="InterPro" id="IPR004000">
    <property type="entry name" value="Actin"/>
</dbReference>
<dbReference type="Gene3D" id="3.90.640.10">
    <property type="entry name" value="Actin, Chain A, domain 4"/>
    <property type="match status" value="1"/>
</dbReference>
<dbReference type="GeneID" id="14917868"/>